<proteinExistence type="inferred from homology"/>
<comment type="similarity">
    <text evidence="1">Belongs to the paxM FAD-dependent monooxygenase family.</text>
</comment>
<dbReference type="Proteomes" id="UP000465221">
    <property type="component" value="Unassembled WGS sequence"/>
</dbReference>
<evidence type="ECO:0000259" key="7">
    <source>
        <dbReference type="Pfam" id="PF01494"/>
    </source>
</evidence>
<accession>A0A8H3PGV4</accession>
<keyword evidence="2" id="KW-0285">Flavoprotein</keyword>
<dbReference type="AlphaFoldDB" id="A0A8H3PGV4"/>
<dbReference type="InterPro" id="IPR002938">
    <property type="entry name" value="FAD-bd"/>
</dbReference>
<keyword evidence="4" id="KW-0560">Oxidoreductase</keyword>
<organism evidence="8 9">
    <name type="scientific">Aspergillus udagawae</name>
    <dbReference type="NCBI Taxonomy" id="91492"/>
    <lineage>
        <taxon>Eukaryota</taxon>
        <taxon>Fungi</taxon>
        <taxon>Dikarya</taxon>
        <taxon>Ascomycota</taxon>
        <taxon>Pezizomycotina</taxon>
        <taxon>Eurotiomycetes</taxon>
        <taxon>Eurotiomycetidae</taxon>
        <taxon>Eurotiales</taxon>
        <taxon>Aspergillaceae</taxon>
        <taxon>Aspergillus</taxon>
        <taxon>Aspergillus subgen. Fumigati</taxon>
    </lineage>
</organism>
<evidence type="ECO:0000256" key="1">
    <source>
        <dbReference type="ARBA" id="ARBA00007992"/>
    </source>
</evidence>
<dbReference type="PANTHER" id="PTHR13789:SF316">
    <property type="entry name" value="FAD-BINDING DOMAIN-CONTAINING PROTEIN"/>
    <property type="match status" value="1"/>
</dbReference>
<sequence length="448" mass="49831">MVLVGTSPLRDLECTFRADDRSTDLEVGAATMTGILDNVVIIGGGLSGIAVAIALSRRSIPCRLYESRAEDAETFGSGVTLGPNGCRVLDRLGVWERVKARSYETESHTIKDAQGNTTCKTNLATERLYGYKSHRIYRETLKQELRAALKECKVHVEYESRFEGVVEDTAKGVTFLINGQKEHASLLIGADGIHSTVRKHLTEATPEYMGLACIYGHLPTNLVSWLSEESDKSCTIQDVPGSLFMIPDVKDGSDLMVGRQFSHPALGRAGWDALAADPDQLYNLFSKDYEKWNAPARLMMDQLSLRKRGLLLWPFRRMPKLAEWASATGRTIIIGDAAHAMPPSSGQGVNQAFEDAYTLTLLLASLPPRANLNEALSFWRNLRQARIDAILRMAAKTDASRLPGAERRDYGRGQRCHDQRESHASEDLQWLYSPTMDDDIAEWIRTQT</sequence>
<comment type="caution">
    <text evidence="8">The sequence shown here is derived from an EMBL/GenBank/DDBJ whole genome shotgun (WGS) entry which is preliminary data.</text>
</comment>
<gene>
    <name evidence="8" type="ORF">IFM46972_09038</name>
</gene>
<dbReference type="SUPFAM" id="SSF51905">
    <property type="entry name" value="FAD/NAD(P)-binding domain"/>
    <property type="match status" value="1"/>
</dbReference>
<feature type="domain" description="FAD-binding" evidence="7">
    <location>
        <begin position="328"/>
        <end position="365"/>
    </location>
</feature>
<evidence type="ECO:0000256" key="2">
    <source>
        <dbReference type="ARBA" id="ARBA00022630"/>
    </source>
</evidence>
<evidence type="ECO:0000313" key="8">
    <source>
        <dbReference type="EMBL" id="GFF50401.1"/>
    </source>
</evidence>
<evidence type="ECO:0000313" key="9">
    <source>
        <dbReference type="Proteomes" id="UP000465221"/>
    </source>
</evidence>
<dbReference type="Pfam" id="PF01494">
    <property type="entry name" value="FAD_binding_3"/>
    <property type="match status" value="2"/>
</dbReference>
<dbReference type="GO" id="GO:0071949">
    <property type="term" value="F:FAD binding"/>
    <property type="evidence" value="ECO:0007669"/>
    <property type="project" value="InterPro"/>
</dbReference>
<dbReference type="InterPro" id="IPR050493">
    <property type="entry name" value="FAD-dep_Monooxygenase_BioMet"/>
</dbReference>
<evidence type="ECO:0000256" key="6">
    <source>
        <dbReference type="SAM" id="MobiDB-lite"/>
    </source>
</evidence>
<dbReference type="PRINTS" id="PR00420">
    <property type="entry name" value="RNGMNOXGNASE"/>
</dbReference>
<keyword evidence="3" id="KW-0274">FAD</keyword>
<protein>
    <recommendedName>
        <fullName evidence="7">FAD-binding domain-containing protein</fullName>
    </recommendedName>
</protein>
<evidence type="ECO:0000256" key="5">
    <source>
        <dbReference type="ARBA" id="ARBA00023033"/>
    </source>
</evidence>
<name>A0A8H3PGV4_9EURO</name>
<dbReference type="InterPro" id="IPR036188">
    <property type="entry name" value="FAD/NAD-bd_sf"/>
</dbReference>
<dbReference type="PANTHER" id="PTHR13789">
    <property type="entry name" value="MONOOXYGENASE"/>
    <property type="match status" value="1"/>
</dbReference>
<dbReference type="EMBL" id="BLKC01000083">
    <property type="protein sequence ID" value="GFF50401.1"/>
    <property type="molecule type" value="Genomic_DNA"/>
</dbReference>
<evidence type="ECO:0000256" key="4">
    <source>
        <dbReference type="ARBA" id="ARBA00023002"/>
    </source>
</evidence>
<dbReference type="Gene3D" id="3.50.50.60">
    <property type="entry name" value="FAD/NAD(P)-binding domain"/>
    <property type="match status" value="1"/>
</dbReference>
<evidence type="ECO:0000256" key="3">
    <source>
        <dbReference type="ARBA" id="ARBA00022827"/>
    </source>
</evidence>
<keyword evidence="5" id="KW-0503">Monooxygenase</keyword>
<feature type="domain" description="FAD-binding" evidence="7">
    <location>
        <begin position="38"/>
        <end position="246"/>
    </location>
</feature>
<feature type="region of interest" description="Disordered" evidence="6">
    <location>
        <begin position="402"/>
        <end position="424"/>
    </location>
</feature>
<reference evidence="8 9" key="1">
    <citation type="submission" date="2020-01" db="EMBL/GenBank/DDBJ databases">
        <title>Draft genome sequence of Aspergillus udagawae IFM 46972.</title>
        <authorList>
            <person name="Takahashi H."/>
            <person name="Yaguchi T."/>
        </authorList>
    </citation>
    <scope>NUCLEOTIDE SEQUENCE [LARGE SCALE GENOMIC DNA]</scope>
    <source>
        <strain evidence="8 9">IFM 46972</strain>
    </source>
</reference>
<dbReference type="GO" id="GO:0004497">
    <property type="term" value="F:monooxygenase activity"/>
    <property type="evidence" value="ECO:0007669"/>
    <property type="project" value="UniProtKB-KW"/>
</dbReference>
<feature type="compositionally biased region" description="Basic and acidic residues" evidence="6">
    <location>
        <begin position="404"/>
        <end position="424"/>
    </location>
</feature>